<dbReference type="Gene3D" id="3.40.50.300">
    <property type="entry name" value="P-loop containing nucleotide triphosphate hydrolases"/>
    <property type="match status" value="1"/>
</dbReference>
<dbReference type="GO" id="GO:0055085">
    <property type="term" value="P:transmembrane transport"/>
    <property type="evidence" value="ECO:0007669"/>
    <property type="project" value="UniProtKB-ARBA"/>
</dbReference>
<dbReference type="GO" id="GO:0016887">
    <property type="term" value="F:ATP hydrolysis activity"/>
    <property type="evidence" value="ECO:0007669"/>
    <property type="project" value="InterPro"/>
</dbReference>
<comment type="function">
    <text evidence="8">Involved in beta-(1--&gt;2)glucan export. Transmembrane domains (TMD) form a pore in the inner membrane and the ATP-binding domain (NBD) is responsible for energy generation.</text>
</comment>
<evidence type="ECO:0000313" key="10">
    <source>
        <dbReference type="EMBL" id="PZA10705.1"/>
    </source>
</evidence>
<accession>A0A323UCY0</accession>
<name>A0A323UCY0_RHOPL</name>
<evidence type="ECO:0000256" key="3">
    <source>
        <dbReference type="ARBA" id="ARBA00022448"/>
    </source>
</evidence>
<dbReference type="GO" id="GO:0015833">
    <property type="term" value="P:peptide transport"/>
    <property type="evidence" value="ECO:0007669"/>
    <property type="project" value="InterPro"/>
</dbReference>
<keyword evidence="3" id="KW-0813">Transport</keyword>
<comment type="subcellular location">
    <subcellularLocation>
        <location evidence="1">Cell inner membrane</location>
        <topology evidence="1">Peripheral membrane protein</topology>
    </subcellularLocation>
</comment>
<dbReference type="InterPro" id="IPR017871">
    <property type="entry name" value="ABC_transporter-like_CS"/>
</dbReference>
<dbReference type="OrthoDB" id="9815712at2"/>
<dbReference type="InterPro" id="IPR003593">
    <property type="entry name" value="AAA+_ATPase"/>
</dbReference>
<evidence type="ECO:0000256" key="4">
    <source>
        <dbReference type="ARBA" id="ARBA00022475"/>
    </source>
</evidence>
<evidence type="ECO:0000256" key="8">
    <source>
        <dbReference type="ARBA" id="ARBA00024722"/>
    </source>
</evidence>
<dbReference type="InterPro" id="IPR027417">
    <property type="entry name" value="P-loop_NTPase"/>
</dbReference>
<dbReference type="RefSeq" id="WP_110786801.1">
    <property type="nucleotide sequence ID" value="NZ_QKQS01000023.1"/>
</dbReference>
<feature type="domain" description="ABC transporter" evidence="9">
    <location>
        <begin position="5"/>
        <end position="256"/>
    </location>
</feature>
<dbReference type="GO" id="GO:0005886">
    <property type="term" value="C:plasma membrane"/>
    <property type="evidence" value="ECO:0007669"/>
    <property type="project" value="UniProtKB-SubCell"/>
</dbReference>
<evidence type="ECO:0000256" key="6">
    <source>
        <dbReference type="ARBA" id="ARBA00022840"/>
    </source>
</evidence>
<dbReference type="InterPro" id="IPR013563">
    <property type="entry name" value="Oligopep_ABC_C"/>
</dbReference>
<dbReference type="Pfam" id="PF00005">
    <property type="entry name" value="ABC_tran"/>
    <property type="match status" value="1"/>
</dbReference>
<evidence type="ECO:0000259" key="9">
    <source>
        <dbReference type="PROSITE" id="PS50893"/>
    </source>
</evidence>
<keyword evidence="5" id="KW-0547">Nucleotide-binding</keyword>
<dbReference type="InterPro" id="IPR050388">
    <property type="entry name" value="ABC_Ni/Peptide_Import"/>
</dbReference>
<dbReference type="FunFam" id="3.40.50.300:FF:000016">
    <property type="entry name" value="Oligopeptide ABC transporter ATP-binding component"/>
    <property type="match status" value="1"/>
</dbReference>
<gene>
    <name evidence="10" type="ORF">DNX69_15250</name>
</gene>
<dbReference type="NCBIfam" id="TIGR01727">
    <property type="entry name" value="oligo_HPY"/>
    <property type="match status" value="1"/>
</dbReference>
<keyword evidence="4" id="KW-1003">Cell membrane</keyword>
<keyword evidence="7" id="KW-0472">Membrane</keyword>
<keyword evidence="6 10" id="KW-0067">ATP-binding</keyword>
<evidence type="ECO:0000256" key="7">
    <source>
        <dbReference type="ARBA" id="ARBA00023136"/>
    </source>
</evidence>
<organism evidence="10 11">
    <name type="scientific">Rhodopseudomonas palustris</name>
    <dbReference type="NCBI Taxonomy" id="1076"/>
    <lineage>
        <taxon>Bacteria</taxon>
        <taxon>Pseudomonadati</taxon>
        <taxon>Pseudomonadota</taxon>
        <taxon>Alphaproteobacteria</taxon>
        <taxon>Hyphomicrobiales</taxon>
        <taxon>Nitrobacteraceae</taxon>
        <taxon>Rhodopseudomonas</taxon>
    </lineage>
</organism>
<dbReference type="InterPro" id="IPR003439">
    <property type="entry name" value="ABC_transporter-like_ATP-bd"/>
</dbReference>
<evidence type="ECO:0000256" key="5">
    <source>
        <dbReference type="ARBA" id="ARBA00022741"/>
    </source>
</evidence>
<comment type="caution">
    <text evidence="10">The sequence shown here is derived from an EMBL/GenBank/DDBJ whole genome shotgun (WGS) entry which is preliminary data.</text>
</comment>
<dbReference type="SMART" id="SM00382">
    <property type="entry name" value="AAA"/>
    <property type="match status" value="1"/>
</dbReference>
<comment type="similarity">
    <text evidence="2">Belongs to the ABC transporter superfamily.</text>
</comment>
<dbReference type="EMBL" id="QKQS01000023">
    <property type="protein sequence ID" value="PZA10705.1"/>
    <property type="molecule type" value="Genomic_DNA"/>
</dbReference>
<evidence type="ECO:0000256" key="1">
    <source>
        <dbReference type="ARBA" id="ARBA00004417"/>
    </source>
</evidence>
<reference evidence="10 11" key="1">
    <citation type="submission" date="2018-06" db="EMBL/GenBank/DDBJ databases">
        <title>Draft Whole-Genome Sequence of the purple photosynthetic bacterium Rhodospeudomonas palustris XCP.</title>
        <authorList>
            <person name="Rayyan A."/>
            <person name="Meyer T.E."/>
            <person name="Kyndt J.A."/>
        </authorList>
    </citation>
    <scope>NUCLEOTIDE SEQUENCE [LARGE SCALE GENOMIC DNA]</scope>
    <source>
        <strain evidence="10 11">XCP</strain>
    </source>
</reference>
<dbReference type="PROSITE" id="PS00211">
    <property type="entry name" value="ABC_TRANSPORTER_1"/>
    <property type="match status" value="1"/>
</dbReference>
<evidence type="ECO:0000313" key="11">
    <source>
        <dbReference type="Proteomes" id="UP000248134"/>
    </source>
</evidence>
<dbReference type="Pfam" id="PF08352">
    <property type="entry name" value="oligo_HPY"/>
    <property type="match status" value="1"/>
</dbReference>
<protein>
    <submittedName>
        <fullName evidence="10">Peptide ABC transporter ATP-binding protein</fullName>
    </submittedName>
</protein>
<evidence type="ECO:0000256" key="2">
    <source>
        <dbReference type="ARBA" id="ARBA00005417"/>
    </source>
</evidence>
<proteinExistence type="inferred from homology"/>
<dbReference type="AlphaFoldDB" id="A0A323UCY0"/>
<dbReference type="CDD" id="cd03257">
    <property type="entry name" value="ABC_NikE_OppD_transporters"/>
    <property type="match status" value="1"/>
</dbReference>
<dbReference type="PANTHER" id="PTHR43297:SF2">
    <property type="entry name" value="DIPEPTIDE TRANSPORT ATP-BINDING PROTEIN DPPD"/>
    <property type="match status" value="1"/>
</dbReference>
<dbReference type="PANTHER" id="PTHR43297">
    <property type="entry name" value="OLIGOPEPTIDE TRANSPORT ATP-BINDING PROTEIN APPD"/>
    <property type="match status" value="1"/>
</dbReference>
<dbReference type="PROSITE" id="PS50893">
    <property type="entry name" value="ABC_TRANSPORTER_2"/>
    <property type="match status" value="1"/>
</dbReference>
<sequence>MTPVLSVENLSVSMTNRDGDLVPVLENLSFTVDKGRTIALVGESGCGKSMTALAIMRLLPEGFVITGGRILLDGEDLLTARPKRMRALRGDAVSMVFQEPMTALNPLYTVGDQIAEVLYYHRRLSRKDAAEQAVQFLKAVQIPAAEQRAKAYPHQMSGGMRQRVMIAMALACRPKLLIADEPTTALDVTVQAQIFDLLAQLQDETETAIVLITHDLGAVAELADDIAVLYAGRCIETGPAHQIAATPRHPYTRGLLGCVPHLAVGVAKPAEWIDLGEIPGMVPGLGNRGPDCAFLARCANASELCRSKPQPPLGNIEAGHAVSCWRAAEIAA</sequence>
<dbReference type="GO" id="GO:0005524">
    <property type="term" value="F:ATP binding"/>
    <property type="evidence" value="ECO:0007669"/>
    <property type="project" value="UniProtKB-KW"/>
</dbReference>
<dbReference type="Proteomes" id="UP000248134">
    <property type="component" value="Unassembled WGS sequence"/>
</dbReference>
<dbReference type="SUPFAM" id="SSF52540">
    <property type="entry name" value="P-loop containing nucleoside triphosphate hydrolases"/>
    <property type="match status" value="1"/>
</dbReference>